<dbReference type="EMBL" id="AP021875">
    <property type="protein sequence ID" value="BBO76386.1"/>
    <property type="molecule type" value="Genomic_DNA"/>
</dbReference>
<evidence type="ECO:0000256" key="7">
    <source>
        <dbReference type="ARBA" id="ARBA00023004"/>
    </source>
</evidence>
<dbReference type="GO" id="GO:0051539">
    <property type="term" value="F:4 iron, 4 sulfur cluster binding"/>
    <property type="evidence" value="ECO:0007669"/>
    <property type="project" value="UniProtKB-KW"/>
</dbReference>
<dbReference type="GO" id="GO:0003824">
    <property type="term" value="F:catalytic activity"/>
    <property type="evidence" value="ECO:0007669"/>
    <property type="project" value="InterPro"/>
</dbReference>
<dbReference type="GO" id="GO:0031419">
    <property type="term" value="F:cobalamin binding"/>
    <property type="evidence" value="ECO:0007669"/>
    <property type="project" value="InterPro"/>
</dbReference>
<dbReference type="SFLD" id="SFLDG01123">
    <property type="entry name" value="methyltransferase_(Class_B)"/>
    <property type="match status" value="1"/>
</dbReference>
<evidence type="ECO:0000259" key="10">
    <source>
        <dbReference type="PROSITE" id="PS51918"/>
    </source>
</evidence>
<dbReference type="RefSeq" id="WP_155305215.1">
    <property type="nucleotide sequence ID" value="NZ_AP021875.1"/>
</dbReference>
<evidence type="ECO:0000256" key="2">
    <source>
        <dbReference type="ARBA" id="ARBA00022485"/>
    </source>
</evidence>
<gene>
    <name evidence="11" type="ORF">DSCW_38030</name>
</gene>
<dbReference type="InterPro" id="IPR006158">
    <property type="entry name" value="Cobalamin-bd"/>
</dbReference>
<dbReference type="InterPro" id="IPR058240">
    <property type="entry name" value="rSAM_sf"/>
</dbReference>
<dbReference type="SUPFAM" id="SSF102114">
    <property type="entry name" value="Radical SAM enzymes"/>
    <property type="match status" value="1"/>
</dbReference>
<dbReference type="CDD" id="cd02068">
    <property type="entry name" value="radical_SAM_B12_BD"/>
    <property type="match status" value="1"/>
</dbReference>
<protein>
    <submittedName>
        <fullName evidence="11">Magnesium-protoporphyrin IX monomethyl ester cyclase</fullName>
    </submittedName>
</protein>
<evidence type="ECO:0000256" key="4">
    <source>
        <dbReference type="ARBA" id="ARBA00022679"/>
    </source>
</evidence>
<organism evidence="11 12">
    <name type="scientific">Desulfosarcina widdelii</name>
    <dbReference type="NCBI Taxonomy" id="947919"/>
    <lineage>
        <taxon>Bacteria</taxon>
        <taxon>Pseudomonadati</taxon>
        <taxon>Thermodesulfobacteriota</taxon>
        <taxon>Desulfobacteria</taxon>
        <taxon>Desulfobacterales</taxon>
        <taxon>Desulfosarcinaceae</taxon>
        <taxon>Desulfosarcina</taxon>
    </lineage>
</organism>
<dbReference type="Gene3D" id="3.80.30.20">
    <property type="entry name" value="tm_1862 like domain"/>
    <property type="match status" value="1"/>
</dbReference>
<keyword evidence="7" id="KW-0408">Iron</keyword>
<dbReference type="Gene3D" id="3.40.50.280">
    <property type="entry name" value="Cobalamin-binding domain"/>
    <property type="match status" value="1"/>
</dbReference>
<dbReference type="PANTHER" id="PTHR43409:SF7">
    <property type="entry name" value="BLL1977 PROTEIN"/>
    <property type="match status" value="1"/>
</dbReference>
<dbReference type="PROSITE" id="PS01278">
    <property type="entry name" value="MTTASE_RADICAL"/>
    <property type="match status" value="1"/>
</dbReference>
<evidence type="ECO:0000256" key="5">
    <source>
        <dbReference type="ARBA" id="ARBA00022691"/>
    </source>
</evidence>
<dbReference type="SMART" id="SM00729">
    <property type="entry name" value="Elp3"/>
    <property type="match status" value="1"/>
</dbReference>
<evidence type="ECO:0000256" key="1">
    <source>
        <dbReference type="ARBA" id="ARBA00001966"/>
    </source>
</evidence>
<dbReference type="InterPro" id="IPR023404">
    <property type="entry name" value="rSAM_horseshoe"/>
</dbReference>
<keyword evidence="8" id="KW-0411">Iron-sulfur</keyword>
<keyword evidence="6" id="KW-0479">Metal-binding</keyword>
<dbReference type="SFLD" id="SFLDS00029">
    <property type="entry name" value="Radical_SAM"/>
    <property type="match status" value="1"/>
</dbReference>
<dbReference type="PROSITE" id="PS51918">
    <property type="entry name" value="RADICAL_SAM"/>
    <property type="match status" value="1"/>
</dbReference>
<reference evidence="11 12" key="1">
    <citation type="submission" date="2019-11" db="EMBL/GenBank/DDBJ databases">
        <title>Comparative genomics of hydrocarbon-degrading Desulfosarcina strains.</title>
        <authorList>
            <person name="Watanabe M."/>
            <person name="Kojima H."/>
            <person name="Fukui M."/>
        </authorList>
    </citation>
    <scope>NUCLEOTIDE SEQUENCE [LARGE SCALE GENOMIC DNA]</scope>
    <source>
        <strain evidence="11 12">PP31</strain>
    </source>
</reference>
<evidence type="ECO:0000256" key="8">
    <source>
        <dbReference type="ARBA" id="ARBA00023014"/>
    </source>
</evidence>
<feature type="domain" description="B12-binding" evidence="9">
    <location>
        <begin position="11"/>
        <end position="146"/>
    </location>
</feature>
<dbReference type="PROSITE" id="PS51332">
    <property type="entry name" value="B12_BINDING"/>
    <property type="match status" value="1"/>
</dbReference>
<evidence type="ECO:0000256" key="3">
    <source>
        <dbReference type="ARBA" id="ARBA00022603"/>
    </source>
</evidence>
<keyword evidence="4" id="KW-0808">Transferase</keyword>
<dbReference type="InterPro" id="IPR034466">
    <property type="entry name" value="Methyltransferase_Class_B"/>
</dbReference>
<keyword evidence="12" id="KW-1185">Reference proteome</keyword>
<keyword evidence="2" id="KW-0004">4Fe-4S</keyword>
<dbReference type="KEGG" id="dwd:DSCW_38030"/>
<dbReference type="InterPro" id="IPR020612">
    <property type="entry name" value="Methylthiotransferase_CS"/>
</dbReference>
<dbReference type="InterPro" id="IPR007197">
    <property type="entry name" value="rSAM"/>
</dbReference>
<feature type="domain" description="Radical SAM core" evidence="10">
    <location>
        <begin position="189"/>
        <end position="413"/>
    </location>
</feature>
<dbReference type="Pfam" id="PF04055">
    <property type="entry name" value="Radical_SAM"/>
    <property type="match status" value="1"/>
</dbReference>
<evidence type="ECO:0000313" key="11">
    <source>
        <dbReference type="EMBL" id="BBO76386.1"/>
    </source>
</evidence>
<dbReference type="GO" id="GO:0005829">
    <property type="term" value="C:cytosol"/>
    <property type="evidence" value="ECO:0007669"/>
    <property type="project" value="TreeGrafter"/>
</dbReference>
<comment type="cofactor">
    <cofactor evidence="1">
        <name>[4Fe-4S] cluster</name>
        <dbReference type="ChEBI" id="CHEBI:49883"/>
    </cofactor>
</comment>
<evidence type="ECO:0000259" key="9">
    <source>
        <dbReference type="PROSITE" id="PS51332"/>
    </source>
</evidence>
<keyword evidence="3" id="KW-0489">Methyltransferase</keyword>
<dbReference type="InterPro" id="IPR036724">
    <property type="entry name" value="Cobalamin-bd_sf"/>
</dbReference>
<dbReference type="InterPro" id="IPR051198">
    <property type="entry name" value="BchE-like"/>
</dbReference>
<sequence>MKILLMSMPDVAPVIMHESAFHMPNLGIASIGANIDDGHEVYVVDLIRKRWGLRKHLERILTAIRPDLVGLSAMTWQYATCAKIMRLVKQLLPETRIAIGGYHATLMSEEIAESEDAPHIDYMVRGEGEEVFRRLVNALDGKDRLADIPSLSFKKENGFVHNPKGELLDLSRLKLPIRDQRRLTWGYHIMNRNVEVMETSRGCTRNCNFCSIRHMYGRSFRPFPLERILADIDDIYYKRKVRWIFVSDDNLVLDPERVIRLCDAIIARNYRNLFFVVQADCVTMSRNEKMVARMARAGFKSIFLGMENASKKNLAAANKGDILDASKKAVEICHRYGIMIVGGMIFGFPDDGEEEIVENYKFLKSTGADTAYCQILTPYPKTGIRQQLLDQGLVTNPDDYTRYNGMWANVKTRRLSSDELQFLFWYHNQAVMGWWNPSERIRSQGRLWTSIWLYAFKPLLKVIIAREQKRLGWRGRFQREIQARAAVNRFADLDDL</sequence>
<evidence type="ECO:0000313" key="12">
    <source>
        <dbReference type="Proteomes" id="UP000427769"/>
    </source>
</evidence>
<accession>A0A5K7Z3Q5</accession>
<dbReference type="OrthoDB" id="9762608at2"/>
<dbReference type="PANTHER" id="PTHR43409">
    <property type="entry name" value="ANAEROBIC MAGNESIUM-PROTOPORPHYRIN IX MONOMETHYL ESTER CYCLASE-RELATED"/>
    <property type="match status" value="1"/>
</dbReference>
<keyword evidence="5" id="KW-0949">S-adenosyl-L-methionine</keyword>
<dbReference type="Pfam" id="PF02310">
    <property type="entry name" value="B12-binding"/>
    <property type="match status" value="1"/>
</dbReference>
<evidence type="ECO:0000256" key="6">
    <source>
        <dbReference type="ARBA" id="ARBA00022723"/>
    </source>
</evidence>
<name>A0A5K7Z3Q5_9BACT</name>
<dbReference type="CDD" id="cd01335">
    <property type="entry name" value="Radical_SAM"/>
    <property type="match status" value="1"/>
</dbReference>
<dbReference type="SUPFAM" id="SSF52242">
    <property type="entry name" value="Cobalamin (vitamin B12)-binding domain"/>
    <property type="match status" value="1"/>
</dbReference>
<proteinExistence type="predicted"/>
<dbReference type="InterPro" id="IPR006638">
    <property type="entry name" value="Elp3/MiaA/NifB-like_rSAM"/>
</dbReference>
<dbReference type="SFLD" id="SFLDG01082">
    <property type="entry name" value="B12-binding_domain_containing"/>
    <property type="match status" value="1"/>
</dbReference>
<dbReference type="AlphaFoldDB" id="A0A5K7Z3Q5"/>
<dbReference type="Proteomes" id="UP000427769">
    <property type="component" value="Chromosome"/>
</dbReference>
<dbReference type="GO" id="GO:0046872">
    <property type="term" value="F:metal ion binding"/>
    <property type="evidence" value="ECO:0007669"/>
    <property type="project" value="UniProtKB-KW"/>
</dbReference>